<protein>
    <submittedName>
        <fullName evidence="1">Uncharacterized protein</fullName>
    </submittedName>
</protein>
<reference evidence="1 2" key="1">
    <citation type="journal article" date="2022" name="bioRxiv">
        <title>The genome of the oomycete Peronosclerospora sorghi, a cosmopolitan pathogen of maize and sorghum, is inflated with dispersed pseudogenes.</title>
        <authorList>
            <person name="Fletcher K."/>
            <person name="Martin F."/>
            <person name="Isakeit T."/>
            <person name="Cavanaugh K."/>
            <person name="Magill C."/>
            <person name="Michelmore R."/>
        </authorList>
    </citation>
    <scope>NUCLEOTIDE SEQUENCE [LARGE SCALE GENOMIC DNA]</scope>
    <source>
        <strain evidence="1">P6</strain>
    </source>
</reference>
<name>A0ACC0WPL0_9STRA</name>
<sequence length="60" mass="6877">MELDFTQCLQNLPGTKGFQSTSFICRLSRDMKRKMIMIGTFSEMRPNAWHLLPLGDAELA</sequence>
<proteinExistence type="predicted"/>
<dbReference type="EMBL" id="CM047589">
    <property type="protein sequence ID" value="KAI9919970.1"/>
    <property type="molecule type" value="Genomic_DNA"/>
</dbReference>
<accession>A0ACC0WPL0</accession>
<keyword evidence="2" id="KW-1185">Reference proteome</keyword>
<comment type="caution">
    <text evidence="1">The sequence shown here is derived from an EMBL/GenBank/DDBJ whole genome shotgun (WGS) entry which is preliminary data.</text>
</comment>
<dbReference type="Proteomes" id="UP001163321">
    <property type="component" value="Chromosome 10"/>
</dbReference>
<gene>
    <name evidence="1" type="ORF">PsorP6_015509</name>
</gene>
<organism evidence="1 2">
    <name type="scientific">Peronosclerospora sorghi</name>
    <dbReference type="NCBI Taxonomy" id="230839"/>
    <lineage>
        <taxon>Eukaryota</taxon>
        <taxon>Sar</taxon>
        <taxon>Stramenopiles</taxon>
        <taxon>Oomycota</taxon>
        <taxon>Peronosporomycetes</taxon>
        <taxon>Peronosporales</taxon>
        <taxon>Peronosporaceae</taxon>
        <taxon>Peronosclerospora</taxon>
    </lineage>
</organism>
<evidence type="ECO:0000313" key="2">
    <source>
        <dbReference type="Proteomes" id="UP001163321"/>
    </source>
</evidence>
<evidence type="ECO:0000313" key="1">
    <source>
        <dbReference type="EMBL" id="KAI9919970.1"/>
    </source>
</evidence>